<evidence type="ECO:0000256" key="3">
    <source>
        <dbReference type="ARBA" id="ARBA00022475"/>
    </source>
</evidence>
<comment type="similarity">
    <text evidence="2">Belongs to the chromate ion transporter (CHR) (TC 2.A.51) family.</text>
</comment>
<dbReference type="PIRSF" id="PIRSF004810">
    <property type="entry name" value="ChrA"/>
    <property type="match status" value="1"/>
</dbReference>
<comment type="subcellular location">
    <subcellularLocation>
        <location evidence="1">Cell membrane</location>
        <topology evidence="1">Multi-pass membrane protein</topology>
    </subcellularLocation>
</comment>
<evidence type="ECO:0000256" key="7">
    <source>
        <dbReference type="SAM" id="Phobius"/>
    </source>
</evidence>
<reference evidence="8 9" key="1">
    <citation type="submission" date="2019-03" db="EMBL/GenBank/DDBJ databases">
        <title>Genomic Encyclopedia of Type Strains, Phase III (KMG-III): the genomes of soil and plant-associated and newly described type strains.</title>
        <authorList>
            <person name="Whitman W."/>
        </authorList>
    </citation>
    <scope>NUCLEOTIDE SEQUENCE [LARGE SCALE GENOMIC DNA]</scope>
    <source>
        <strain evidence="8 9">CECT 7378</strain>
    </source>
</reference>
<feature type="transmembrane region" description="Helical" evidence="7">
    <location>
        <begin position="321"/>
        <end position="343"/>
    </location>
</feature>
<dbReference type="GO" id="GO:0005886">
    <property type="term" value="C:plasma membrane"/>
    <property type="evidence" value="ECO:0007669"/>
    <property type="project" value="UniProtKB-SubCell"/>
</dbReference>
<organism evidence="8 9">
    <name type="scientific">Marinomonas balearica</name>
    <dbReference type="NCBI Taxonomy" id="491947"/>
    <lineage>
        <taxon>Bacteria</taxon>
        <taxon>Pseudomonadati</taxon>
        <taxon>Pseudomonadota</taxon>
        <taxon>Gammaproteobacteria</taxon>
        <taxon>Oceanospirillales</taxon>
        <taxon>Oceanospirillaceae</taxon>
        <taxon>Marinomonas</taxon>
    </lineage>
</organism>
<evidence type="ECO:0000256" key="1">
    <source>
        <dbReference type="ARBA" id="ARBA00004651"/>
    </source>
</evidence>
<feature type="transmembrane region" description="Helical" evidence="7">
    <location>
        <begin position="6"/>
        <end position="26"/>
    </location>
</feature>
<evidence type="ECO:0000256" key="6">
    <source>
        <dbReference type="ARBA" id="ARBA00023136"/>
    </source>
</evidence>
<keyword evidence="3" id="KW-1003">Cell membrane</keyword>
<evidence type="ECO:0000256" key="5">
    <source>
        <dbReference type="ARBA" id="ARBA00022989"/>
    </source>
</evidence>
<accession>A0A4R6M3W1</accession>
<feature type="transmembrane region" description="Helical" evidence="7">
    <location>
        <begin position="187"/>
        <end position="206"/>
    </location>
</feature>
<dbReference type="InterPro" id="IPR003370">
    <property type="entry name" value="Chromate_transpt"/>
</dbReference>
<feature type="transmembrane region" description="Helical" evidence="7">
    <location>
        <begin position="221"/>
        <end position="240"/>
    </location>
</feature>
<keyword evidence="9" id="KW-1185">Reference proteome</keyword>
<sequence>MLDVFWRFFLLGCTSFGGPAAHLGYFRKEFVERLRWCDEQQYSQWVALSQVMPGPGSSQVGFAIGVKRAGLLGGMAAFLGFTSPSVIVMILLAALGSSFIAIPFVSSLITALKLLAIVVVLDAVISMARSFVSCIQTRSIAIVAFVFILVWPYGYSGIILVAVAGVVGAFLKLEAPQTSFNLSSSRVLGLASLALFVVLFLCSFILTDLSSDRLGAYLANLYQAGALVFGGGHVVLPLVTDALSGIQSTDDILVGYAAAQVVPGPMFTIASYLGATAAPEGDVILWGILSSLAIFLPGLLLMLVGTYYWQYWSAKKGLKKAVVAINASVVGLLAATLIDPIILTSVSHFYDAIVVCAVFMASSRFKWAVWKLVLIFCAWAALRMLLI</sequence>
<proteinExistence type="inferred from homology"/>
<keyword evidence="6 7" id="KW-0472">Membrane</keyword>
<evidence type="ECO:0000256" key="2">
    <source>
        <dbReference type="ARBA" id="ARBA00005262"/>
    </source>
</evidence>
<dbReference type="GO" id="GO:0015109">
    <property type="term" value="F:chromate transmembrane transporter activity"/>
    <property type="evidence" value="ECO:0007669"/>
    <property type="project" value="InterPro"/>
</dbReference>
<evidence type="ECO:0000256" key="4">
    <source>
        <dbReference type="ARBA" id="ARBA00022692"/>
    </source>
</evidence>
<keyword evidence="5 7" id="KW-1133">Transmembrane helix</keyword>
<dbReference type="AlphaFoldDB" id="A0A4R6M3W1"/>
<dbReference type="InterPro" id="IPR014047">
    <property type="entry name" value="Chr_Tranpt_l_chain"/>
</dbReference>
<feature type="transmembrane region" description="Helical" evidence="7">
    <location>
        <begin position="71"/>
        <end position="94"/>
    </location>
</feature>
<dbReference type="PANTHER" id="PTHR33567:SF3">
    <property type="entry name" value="CHROMATE ION TRANSPORTER (EUROFUNG)"/>
    <property type="match status" value="1"/>
</dbReference>
<protein>
    <submittedName>
        <fullName evidence="8">Chromate transporter</fullName>
    </submittedName>
</protein>
<dbReference type="RefSeq" id="WP_166637722.1">
    <property type="nucleotide sequence ID" value="NZ_SNXC01000015.1"/>
</dbReference>
<dbReference type="Proteomes" id="UP000294656">
    <property type="component" value="Unassembled WGS sequence"/>
</dbReference>
<evidence type="ECO:0000313" key="9">
    <source>
        <dbReference type="Proteomes" id="UP000294656"/>
    </source>
</evidence>
<keyword evidence="4 7" id="KW-0812">Transmembrane</keyword>
<gene>
    <name evidence="8" type="ORF">DFP79_3312</name>
</gene>
<dbReference type="Pfam" id="PF02417">
    <property type="entry name" value="Chromate_transp"/>
    <property type="match status" value="2"/>
</dbReference>
<feature type="transmembrane region" description="Helical" evidence="7">
    <location>
        <begin position="367"/>
        <end position="386"/>
    </location>
</feature>
<feature type="transmembrane region" description="Helical" evidence="7">
    <location>
        <begin position="100"/>
        <end position="124"/>
    </location>
</feature>
<dbReference type="PANTHER" id="PTHR33567">
    <property type="entry name" value="CHROMATE ION TRANSPORTER (EUROFUNG)"/>
    <property type="match status" value="1"/>
</dbReference>
<dbReference type="EMBL" id="SNXC01000015">
    <property type="protein sequence ID" value="TDO95953.1"/>
    <property type="molecule type" value="Genomic_DNA"/>
</dbReference>
<feature type="transmembrane region" description="Helical" evidence="7">
    <location>
        <begin position="252"/>
        <end position="272"/>
    </location>
</feature>
<comment type="caution">
    <text evidence="8">The sequence shown here is derived from an EMBL/GenBank/DDBJ whole genome shotgun (WGS) entry which is preliminary data.</text>
</comment>
<dbReference type="NCBIfam" id="TIGR00937">
    <property type="entry name" value="2A51"/>
    <property type="match status" value="1"/>
</dbReference>
<name>A0A4R6M3W1_9GAMM</name>
<evidence type="ECO:0000313" key="8">
    <source>
        <dbReference type="EMBL" id="TDO95953.1"/>
    </source>
</evidence>
<feature type="transmembrane region" description="Helical" evidence="7">
    <location>
        <begin position="284"/>
        <end position="309"/>
    </location>
</feature>